<keyword evidence="8" id="KW-0406">Ion transport</keyword>
<reference evidence="14" key="1">
    <citation type="submission" date="2021-03" db="EMBL/GenBank/DDBJ databases">
        <authorList>
            <person name="Tagirdzhanova G."/>
        </authorList>
    </citation>
    <scope>NUCLEOTIDE SEQUENCE</scope>
</reference>
<gene>
    <name evidence="14" type="ORF">ALECFALPRED_010828</name>
</gene>
<feature type="transmembrane region" description="Helical" evidence="12">
    <location>
        <begin position="238"/>
        <end position="261"/>
    </location>
</feature>
<feature type="transmembrane region" description="Helical" evidence="12">
    <location>
        <begin position="15"/>
        <end position="34"/>
    </location>
</feature>
<keyword evidence="9 12" id="KW-0472">Membrane</keyword>
<feature type="transmembrane region" description="Helical" evidence="12">
    <location>
        <begin position="411"/>
        <end position="436"/>
    </location>
</feature>
<evidence type="ECO:0000256" key="10">
    <source>
        <dbReference type="ARBA" id="ARBA00023201"/>
    </source>
</evidence>
<keyword evidence="4" id="KW-0050">Antiport</keyword>
<dbReference type="InterPro" id="IPR006153">
    <property type="entry name" value="Cation/H_exchanger_TM"/>
</dbReference>
<dbReference type="GO" id="GO:0120029">
    <property type="term" value="P:proton export across plasma membrane"/>
    <property type="evidence" value="ECO:0007669"/>
    <property type="project" value="InterPro"/>
</dbReference>
<dbReference type="EMBL" id="CAJPDR010000921">
    <property type="protein sequence ID" value="CAF9943196.1"/>
    <property type="molecule type" value="Genomic_DNA"/>
</dbReference>
<evidence type="ECO:0000256" key="1">
    <source>
        <dbReference type="ARBA" id="ARBA00004141"/>
    </source>
</evidence>
<dbReference type="GO" id="GO:0030007">
    <property type="term" value="P:intracellular potassium ion homeostasis"/>
    <property type="evidence" value="ECO:0007669"/>
    <property type="project" value="TreeGrafter"/>
</dbReference>
<dbReference type="AlphaFoldDB" id="A0A8H3J9H2"/>
<feature type="transmembrane region" description="Helical" evidence="12">
    <location>
        <begin position="133"/>
        <end position="153"/>
    </location>
</feature>
<feature type="transmembrane region" description="Helical" evidence="12">
    <location>
        <begin position="204"/>
        <end position="226"/>
    </location>
</feature>
<keyword evidence="6 12" id="KW-1133">Transmembrane helix</keyword>
<feature type="transmembrane region" description="Helical" evidence="12">
    <location>
        <begin position="329"/>
        <end position="350"/>
    </location>
</feature>
<feature type="compositionally biased region" description="Acidic residues" evidence="11">
    <location>
        <begin position="475"/>
        <end position="485"/>
    </location>
</feature>
<evidence type="ECO:0000256" key="12">
    <source>
        <dbReference type="SAM" id="Phobius"/>
    </source>
</evidence>
<keyword evidence="7" id="KW-0915">Sodium</keyword>
<comment type="similarity">
    <text evidence="2">Belongs to the fungal Na(+)/H(+) exchanger family.</text>
</comment>
<dbReference type="Pfam" id="PF00999">
    <property type="entry name" value="Na_H_Exchanger"/>
    <property type="match status" value="1"/>
</dbReference>
<dbReference type="FunFam" id="1.20.1530.20:FF:000015">
    <property type="entry name" value="Na(+)/H(+) antiporter 2"/>
    <property type="match status" value="1"/>
</dbReference>
<dbReference type="Proteomes" id="UP000664203">
    <property type="component" value="Unassembled WGS sequence"/>
</dbReference>
<evidence type="ECO:0000313" key="14">
    <source>
        <dbReference type="EMBL" id="CAF9943196.1"/>
    </source>
</evidence>
<feature type="transmembrane region" description="Helical" evidence="12">
    <location>
        <begin position="267"/>
        <end position="284"/>
    </location>
</feature>
<evidence type="ECO:0000256" key="2">
    <source>
        <dbReference type="ARBA" id="ARBA00005248"/>
    </source>
</evidence>
<keyword evidence="3" id="KW-0813">Transport</keyword>
<dbReference type="Gene3D" id="1.20.1530.20">
    <property type="match status" value="1"/>
</dbReference>
<evidence type="ECO:0000256" key="7">
    <source>
        <dbReference type="ARBA" id="ARBA00023053"/>
    </source>
</evidence>
<comment type="caution">
    <text evidence="14">The sequence shown here is derived from an EMBL/GenBank/DDBJ whole genome shotgun (WGS) entry which is preliminary data.</text>
</comment>
<dbReference type="InterPro" id="IPR004712">
    <property type="entry name" value="Na+/H+_antiporter_fungi"/>
</dbReference>
<feature type="transmembrane region" description="Helical" evidence="12">
    <location>
        <begin position="362"/>
        <end position="381"/>
    </location>
</feature>
<proteinExistence type="inferred from homology"/>
<evidence type="ECO:0000256" key="6">
    <source>
        <dbReference type="ARBA" id="ARBA00022989"/>
    </source>
</evidence>
<dbReference type="PANTHER" id="PTHR31382">
    <property type="entry name" value="NA(+)/H(+) ANTIPORTER"/>
    <property type="match status" value="1"/>
</dbReference>
<evidence type="ECO:0000256" key="5">
    <source>
        <dbReference type="ARBA" id="ARBA00022692"/>
    </source>
</evidence>
<sequence>MSWINKHLELTPTHFIYFILSAFLLLYALFSAFIRNRLHLSEPPMATLVGIAFGPQGANLLGPSQWFSDDITQETARIVVGLQCFTVGVHLPKAYFSRHWKSVGLMLGPVMTFSWLVTAGFVCTVLQTKFTTALIISACLAPTDPVLAASVLAESNFSKRVPRRLRHLLSAESGCNDGVSFPFLYVGILFLVEQTPGGAIKEWVLGTVLWQCTLGLLIGLVVGHCFNRSLRFAERWDYISPAPFLVFYFLLAVFSVGIGSTLGVDDFLVAFGAGYGFAWDGWFAKKTRETNLPDILDLLLNSSMFVYFGAIIPWRLFSPTEFTPSITPGRLVGLLILILLFRRIPIVLAMKRFVPDLRTYREALFCGHFGPMGLGALFLVIEARAMLENGTSLPDPHPPKNGKHKEAIETVWPVVCFIILGSTMVHGLSVAAISVGSHYTRKEGERAPLIGGESDGLYDMVHEGGGGESEPSVSGDDDPDPPDHT</sequence>
<keyword evidence="5 12" id="KW-0812">Transmembrane</keyword>
<dbReference type="OrthoDB" id="2190219at2759"/>
<keyword evidence="10" id="KW-0739">Sodium transport</keyword>
<evidence type="ECO:0000259" key="13">
    <source>
        <dbReference type="Pfam" id="PF00999"/>
    </source>
</evidence>
<feature type="transmembrane region" description="Helical" evidence="12">
    <location>
        <begin position="296"/>
        <end position="317"/>
    </location>
</feature>
<protein>
    <recommendedName>
        <fullName evidence="13">Cation/H+ exchanger transmembrane domain-containing protein</fullName>
    </recommendedName>
</protein>
<evidence type="ECO:0000256" key="9">
    <source>
        <dbReference type="ARBA" id="ARBA00023136"/>
    </source>
</evidence>
<evidence type="ECO:0000256" key="3">
    <source>
        <dbReference type="ARBA" id="ARBA00022448"/>
    </source>
</evidence>
<accession>A0A8H3J9H2</accession>
<evidence type="ECO:0000256" key="4">
    <source>
        <dbReference type="ARBA" id="ARBA00022449"/>
    </source>
</evidence>
<feature type="transmembrane region" description="Helical" evidence="12">
    <location>
        <begin position="174"/>
        <end position="192"/>
    </location>
</feature>
<keyword evidence="15" id="KW-1185">Reference proteome</keyword>
<dbReference type="GO" id="GO:0036376">
    <property type="term" value="P:sodium ion export across plasma membrane"/>
    <property type="evidence" value="ECO:0007669"/>
    <property type="project" value="InterPro"/>
</dbReference>
<feature type="domain" description="Cation/H+ exchanger transmembrane" evidence="13">
    <location>
        <begin position="27"/>
        <end position="433"/>
    </location>
</feature>
<comment type="subcellular location">
    <subcellularLocation>
        <location evidence="1">Membrane</location>
        <topology evidence="1">Multi-pass membrane protein</topology>
    </subcellularLocation>
</comment>
<dbReference type="GO" id="GO:0005886">
    <property type="term" value="C:plasma membrane"/>
    <property type="evidence" value="ECO:0007669"/>
    <property type="project" value="InterPro"/>
</dbReference>
<organism evidence="14 15">
    <name type="scientific">Alectoria fallacina</name>
    <dbReference type="NCBI Taxonomy" id="1903189"/>
    <lineage>
        <taxon>Eukaryota</taxon>
        <taxon>Fungi</taxon>
        <taxon>Dikarya</taxon>
        <taxon>Ascomycota</taxon>
        <taxon>Pezizomycotina</taxon>
        <taxon>Lecanoromycetes</taxon>
        <taxon>OSLEUM clade</taxon>
        <taxon>Lecanoromycetidae</taxon>
        <taxon>Lecanorales</taxon>
        <taxon>Lecanorineae</taxon>
        <taxon>Parmeliaceae</taxon>
        <taxon>Alectoria</taxon>
    </lineage>
</organism>
<feature type="transmembrane region" description="Helical" evidence="12">
    <location>
        <begin position="103"/>
        <end position="127"/>
    </location>
</feature>
<evidence type="ECO:0000256" key="8">
    <source>
        <dbReference type="ARBA" id="ARBA00023065"/>
    </source>
</evidence>
<dbReference type="GO" id="GO:0015385">
    <property type="term" value="F:sodium:proton antiporter activity"/>
    <property type="evidence" value="ECO:0007669"/>
    <property type="project" value="InterPro"/>
</dbReference>
<evidence type="ECO:0000256" key="11">
    <source>
        <dbReference type="SAM" id="MobiDB-lite"/>
    </source>
</evidence>
<name>A0A8H3J9H2_9LECA</name>
<feature type="region of interest" description="Disordered" evidence="11">
    <location>
        <begin position="446"/>
        <end position="485"/>
    </location>
</feature>
<dbReference type="GO" id="GO:0042391">
    <property type="term" value="P:regulation of membrane potential"/>
    <property type="evidence" value="ECO:0007669"/>
    <property type="project" value="InterPro"/>
</dbReference>
<dbReference type="PANTHER" id="PTHR31382:SF2">
    <property type="entry name" value="CATION_H+ EXCHANGER DOMAIN-CONTAINING PROTEIN"/>
    <property type="match status" value="1"/>
</dbReference>
<evidence type="ECO:0000313" key="15">
    <source>
        <dbReference type="Proteomes" id="UP000664203"/>
    </source>
</evidence>
<dbReference type="InterPro" id="IPR038770">
    <property type="entry name" value="Na+/solute_symporter_sf"/>
</dbReference>